<feature type="transmembrane region" description="Helical" evidence="11">
    <location>
        <begin position="209"/>
        <end position="233"/>
    </location>
</feature>
<keyword evidence="7" id="KW-0067">ATP-binding</keyword>
<dbReference type="PROSITE" id="PS50893">
    <property type="entry name" value="ABC_TRANSPORTER_2"/>
    <property type="match status" value="1"/>
</dbReference>
<dbReference type="InterPro" id="IPR050173">
    <property type="entry name" value="ABC_transporter_C-like"/>
</dbReference>
<dbReference type="EMBL" id="JAUJYO010000022">
    <property type="protein sequence ID" value="KAK1281862.1"/>
    <property type="molecule type" value="Genomic_DNA"/>
</dbReference>
<dbReference type="FunFam" id="3.40.50.300:FF:000169">
    <property type="entry name" value="ABC transporter C family member 3"/>
    <property type="match status" value="1"/>
</dbReference>
<keyword evidence="5" id="KW-0677">Repeat</keyword>
<dbReference type="FunFam" id="1.20.1560.10:FF:000002">
    <property type="entry name" value="ABC transporter C family member 5"/>
    <property type="match status" value="1"/>
</dbReference>
<keyword evidence="9 11" id="KW-1133">Transmembrane helix</keyword>
<dbReference type="InterPro" id="IPR011527">
    <property type="entry name" value="ABC1_TM_dom"/>
</dbReference>
<evidence type="ECO:0000256" key="11">
    <source>
        <dbReference type="SAM" id="Phobius"/>
    </source>
</evidence>
<evidence type="ECO:0000256" key="10">
    <source>
        <dbReference type="ARBA" id="ARBA00023136"/>
    </source>
</evidence>
<dbReference type="CDD" id="cd18580">
    <property type="entry name" value="ABC_6TM_ABCC_D2"/>
    <property type="match status" value="1"/>
</dbReference>
<dbReference type="InterPro" id="IPR027417">
    <property type="entry name" value="P-loop_NTPase"/>
</dbReference>
<reference evidence="14" key="1">
    <citation type="journal article" date="2023" name="Nat. Commun.">
        <title>Diploid and tetraploid genomes of Acorus and the evolution of monocots.</title>
        <authorList>
            <person name="Ma L."/>
            <person name="Liu K.W."/>
            <person name="Li Z."/>
            <person name="Hsiao Y.Y."/>
            <person name="Qi Y."/>
            <person name="Fu T."/>
            <person name="Tang G.D."/>
            <person name="Zhang D."/>
            <person name="Sun W.H."/>
            <person name="Liu D.K."/>
            <person name="Li Y."/>
            <person name="Chen G.Z."/>
            <person name="Liu X.D."/>
            <person name="Liao X.Y."/>
            <person name="Jiang Y.T."/>
            <person name="Yu X."/>
            <person name="Hao Y."/>
            <person name="Huang J."/>
            <person name="Zhao X.W."/>
            <person name="Ke S."/>
            <person name="Chen Y.Y."/>
            <person name="Wu W.L."/>
            <person name="Hsu J.L."/>
            <person name="Lin Y.F."/>
            <person name="Huang M.D."/>
            <person name="Li C.Y."/>
            <person name="Huang L."/>
            <person name="Wang Z.W."/>
            <person name="Zhao X."/>
            <person name="Zhong W.Y."/>
            <person name="Peng D.H."/>
            <person name="Ahmad S."/>
            <person name="Lan S."/>
            <person name="Zhang J.S."/>
            <person name="Tsai W.C."/>
            <person name="Van de Peer Y."/>
            <person name="Liu Z.J."/>
        </authorList>
    </citation>
    <scope>NUCLEOTIDE SEQUENCE</scope>
    <source>
        <strain evidence="14">CP</strain>
    </source>
</reference>
<dbReference type="SMART" id="SM00382">
    <property type="entry name" value="AAA"/>
    <property type="match status" value="1"/>
</dbReference>
<evidence type="ECO:0000313" key="14">
    <source>
        <dbReference type="EMBL" id="KAK1281862.1"/>
    </source>
</evidence>
<dbReference type="InterPro" id="IPR003593">
    <property type="entry name" value="AAA+_ATPase"/>
</dbReference>
<accession>A0AAV9BZG4</accession>
<dbReference type="SUPFAM" id="SSF52540">
    <property type="entry name" value="P-loop containing nucleoside triphosphate hydrolases"/>
    <property type="match status" value="2"/>
</dbReference>
<dbReference type="Pfam" id="PF00005">
    <property type="entry name" value="ABC_tran"/>
    <property type="match status" value="2"/>
</dbReference>
<dbReference type="InterPro" id="IPR044726">
    <property type="entry name" value="ABCC_6TM_D2"/>
</dbReference>
<evidence type="ECO:0000256" key="3">
    <source>
        <dbReference type="ARBA" id="ARBA00022448"/>
    </source>
</evidence>
<dbReference type="InterPro" id="IPR003439">
    <property type="entry name" value="ABC_transporter-like_ATP-bd"/>
</dbReference>
<keyword evidence="4 11" id="KW-0812">Transmembrane</keyword>
<organism evidence="14 15">
    <name type="scientific">Acorus calamus</name>
    <name type="common">Sweet flag</name>
    <dbReference type="NCBI Taxonomy" id="4465"/>
    <lineage>
        <taxon>Eukaryota</taxon>
        <taxon>Viridiplantae</taxon>
        <taxon>Streptophyta</taxon>
        <taxon>Embryophyta</taxon>
        <taxon>Tracheophyta</taxon>
        <taxon>Spermatophyta</taxon>
        <taxon>Magnoliopsida</taxon>
        <taxon>Liliopsida</taxon>
        <taxon>Acoraceae</taxon>
        <taxon>Acorus</taxon>
    </lineage>
</organism>
<evidence type="ECO:0000259" key="12">
    <source>
        <dbReference type="PROSITE" id="PS50893"/>
    </source>
</evidence>
<feature type="transmembrane region" description="Helical" evidence="11">
    <location>
        <begin position="347"/>
        <end position="365"/>
    </location>
</feature>
<dbReference type="Gene3D" id="1.20.1560.10">
    <property type="entry name" value="ABC transporter type 1, transmembrane domain"/>
    <property type="match status" value="1"/>
</dbReference>
<evidence type="ECO:0000256" key="4">
    <source>
        <dbReference type="ARBA" id="ARBA00022692"/>
    </source>
</evidence>
<evidence type="ECO:0000256" key="9">
    <source>
        <dbReference type="ARBA" id="ARBA00022989"/>
    </source>
</evidence>
<reference evidence="14" key="2">
    <citation type="submission" date="2023-06" db="EMBL/GenBank/DDBJ databases">
        <authorList>
            <person name="Ma L."/>
            <person name="Liu K.-W."/>
            <person name="Li Z."/>
            <person name="Hsiao Y.-Y."/>
            <person name="Qi Y."/>
            <person name="Fu T."/>
            <person name="Tang G."/>
            <person name="Zhang D."/>
            <person name="Sun W.-H."/>
            <person name="Liu D.-K."/>
            <person name="Li Y."/>
            <person name="Chen G.-Z."/>
            <person name="Liu X.-D."/>
            <person name="Liao X.-Y."/>
            <person name="Jiang Y.-T."/>
            <person name="Yu X."/>
            <person name="Hao Y."/>
            <person name="Huang J."/>
            <person name="Zhao X.-W."/>
            <person name="Ke S."/>
            <person name="Chen Y.-Y."/>
            <person name="Wu W.-L."/>
            <person name="Hsu J.-L."/>
            <person name="Lin Y.-F."/>
            <person name="Huang M.-D."/>
            <person name="Li C.-Y."/>
            <person name="Huang L."/>
            <person name="Wang Z.-W."/>
            <person name="Zhao X."/>
            <person name="Zhong W.-Y."/>
            <person name="Peng D.-H."/>
            <person name="Ahmad S."/>
            <person name="Lan S."/>
            <person name="Zhang J.-S."/>
            <person name="Tsai W.-C."/>
            <person name="Van De Peer Y."/>
            <person name="Liu Z.-J."/>
        </authorList>
    </citation>
    <scope>NUCLEOTIDE SEQUENCE</scope>
    <source>
        <strain evidence="14">CP</strain>
        <tissue evidence="14">Leaves</tissue>
    </source>
</reference>
<comment type="subcellular location">
    <subcellularLocation>
        <location evidence="1">Membrane</location>
        <topology evidence="1">Multi-pass membrane protein</topology>
    </subcellularLocation>
</comment>
<evidence type="ECO:0000256" key="6">
    <source>
        <dbReference type="ARBA" id="ARBA00022741"/>
    </source>
</evidence>
<keyword evidence="15" id="KW-1185">Reference proteome</keyword>
<keyword evidence="8" id="KW-1278">Translocase</keyword>
<dbReference type="Pfam" id="PF00664">
    <property type="entry name" value="ABC_membrane"/>
    <property type="match status" value="1"/>
</dbReference>
<protein>
    <submittedName>
        <fullName evidence="14">ABC transporter C family member 3</fullName>
    </submittedName>
</protein>
<evidence type="ECO:0000256" key="1">
    <source>
        <dbReference type="ARBA" id="ARBA00004141"/>
    </source>
</evidence>
<dbReference type="GO" id="GO:0140359">
    <property type="term" value="F:ABC-type transporter activity"/>
    <property type="evidence" value="ECO:0007669"/>
    <property type="project" value="InterPro"/>
</dbReference>
<evidence type="ECO:0000256" key="7">
    <source>
        <dbReference type="ARBA" id="ARBA00022840"/>
    </source>
</evidence>
<keyword evidence="6" id="KW-0547">Nucleotide-binding</keyword>
<dbReference type="Gene3D" id="3.40.50.300">
    <property type="entry name" value="P-loop containing nucleotide triphosphate hydrolases"/>
    <property type="match status" value="2"/>
</dbReference>
<name>A0AAV9BZG4_ACOCL</name>
<evidence type="ECO:0000313" key="15">
    <source>
        <dbReference type="Proteomes" id="UP001180020"/>
    </source>
</evidence>
<dbReference type="InterPro" id="IPR036640">
    <property type="entry name" value="ABC1_TM_sf"/>
</dbReference>
<dbReference type="PANTHER" id="PTHR24223">
    <property type="entry name" value="ATP-BINDING CASSETTE SUB-FAMILY C"/>
    <property type="match status" value="1"/>
</dbReference>
<evidence type="ECO:0000256" key="5">
    <source>
        <dbReference type="ARBA" id="ARBA00022737"/>
    </source>
</evidence>
<comment type="caution">
    <text evidence="14">The sequence shown here is derived from an EMBL/GenBank/DDBJ whole genome shotgun (WGS) entry which is preliminary data.</text>
</comment>
<dbReference type="PANTHER" id="PTHR24223:SF181">
    <property type="entry name" value="ABC TRANSPORTER C FAMILY MEMBER 3"/>
    <property type="match status" value="1"/>
</dbReference>
<evidence type="ECO:0000256" key="2">
    <source>
        <dbReference type="ARBA" id="ARBA00009726"/>
    </source>
</evidence>
<dbReference type="FunFam" id="3.40.50.300:FF:003872">
    <property type="entry name" value="Multidrug resistance associated protein, putative"/>
    <property type="match status" value="1"/>
</dbReference>
<feature type="domain" description="ABC transporter" evidence="12">
    <location>
        <begin position="530"/>
        <end position="764"/>
    </location>
</feature>
<keyword evidence="10 11" id="KW-0472">Membrane</keyword>
<evidence type="ECO:0000256" key="8">
    <source>
        <dbReference type="ARBA" id="ARBA00022967"/>
    </source>
</evidence>
<dbReference type="GO" id="GO:0016020">
    <property type="term" value="C:membrane"/>
    <property type="evidence" value="ECO:0007669"/>
    <property type="project" value="UniProtKB-SubCell"/>
</dbReference>
<dbReference type="GO" id="GO:0016887">
    <property type="term" value="F:ATP hydrolysis activity"/>
    <property type="evidence" value="ECO:0007669"/>
    <property type="project" value="InterPro"/>
</dbReference>
<dbReference type="SUPFAM" id="SSF90123">
    <property type="entry name" value="ABC transporter transmembrane region"/>
    <property type="match status" value="1"/>
</dbReference>
<proteinExistence type="inferred from homology"/>
<evidence type="ECO:0000259" key="13">
    <source>
        <dbReference type="PROSITE" id="PS50929"/>
    </source>
</evidence>
<comment type="similarity">
    <text evidence="2">Belongs to the ABC transporter superfamily. ABCC family. Conjugate transporter (TC 3.A.1.208) subfamily.</text>
</comment>
<gene>
    <name evidence="14" type="primary">ABCC3</name>
    <name evidence="14" type="ORF">QJS10_CPB22g01092</name>
</gene>
<dbReference type="CDD" id="cd03244">
    <property type="entry name" value="ABCC_MRP_domain2"/>
    <property type="match status" value="1"/>
</dbReference>
<keyword evidence="3" id="KW-0813">Transport</keyword>
<dbReference type="AlphaFoldDB" id="A0AAV9BZG4"/>
<dbReference type="GO" id="GO:0005524">
    <property type="term" value="F:ATP binding"/>
    <property type="evidence" value="ECO:0007669"/>
    <property type="project" value="UniProtKB-KW"/>
</dbReference>
<sequence length="780" mass="87300">MERERYERVLEACSLKKDMEILPLGDQTIIGERGINLSGGQKQRIQIARALYHAADIYLFDDPFSAVDAHTGSHLFKECLLGLLASKTVIYVTHQMEFLTSADLILVMKDGKITQTGRYEDILNSGTDLIELVGAHEKALSALDSLDLKAKTSTDVVVENVEEKKDEHNGEMNEISVPKGQLVQEEEREKGRVSFSVYWKYMTMAYKGLLVPLILFAQLAFQVLQIGSNYWMAWAAPVAEGDTPRVTGSHLTLVYVILALGSSLCILVRDLLLTIAGYKTATMLFHKMHTCILRAPMSFFDATPSGRILNRASTDQNEVDTSIPSIMGSLAFTFIQLLGIIAVMCQVAWQVFVIFIPVIATCIWYQQYYIATARELARLVGVCKAPIIQHFSESLSGSMTIRAFDQESRFITKNLQLNDEFSRPKFHSFGVREWLCFRLDMLSSMTFAFSLVFLVCEPQGTINPAIAGLAVTYGLNLNTIQRWVIWKLCNVENEIISIERILQYTCIPSEPPLTIEANKPDDNWPLCGEVHIHDLQVRYAPHMPFVLRGLTCTFFGGMKTGIVGRTGSGKSTMIQTLFRIIDPTIGHIKIDGIDISTIGLHDLRSRLSIISQDPTMFEGTVRSNLDPLEEYTNEQVWDAIDKCQLGEEVRRKEGKLYSSVAENGENWSVGQRQLVCLGRVILKKSKVLVLDEATASVDTSTDSLIQSTLRQQFSDSTVITIAHRITSVLDSDMVLLLDNGKILEFDTPGRLLENKSSGFAKLVAEYTMRSSSSFMNLNNL</sequence>
<feature type="transmembrane region" description="Helical" evidence="11">
    <location>
        <begin position="253"/>
        <end position="278"/>
    </location>
</feature>
<dbReference type="Proteomes" id="UP001180020">
    <property type="component" value="Unassembled WGS sequence"/>
</dbReference>
<dbReference type="PROSITE" id="PS50929">
    <property type="entry name" value="ABC_TM1F"/>
    <property type="match status" value="1"/>
</dbReference>
<feature type="domain" description="ABC transmembrane type-1" evidence="13">
    <location>
        <begin position="213"/>
        <end position="493"/>
    </location>
</feature>